<dbReference type="InterPro" id="IPR024078">
    <property type="entry name" value="LmbE-like_dom_sf"/>
</dbReference>
<gene>
    <name evidence="1" type="ORF">AVDCRST_MAG50-623</name>
</gene>
<evidence type="ECO:0008006" key="2">
    <source>
        <dbReference type="Google" id="ProtNLM"/>
    </source>
</evidence>
<organism evidence="1">
    <name type="scientific">uncultured Acidimicrobiales bacterium</name>
    <dbReference type="NCBI Taxonomy" id="310071"/>
    <lineage>
        <taxon>Bacteria</taxon>
        <taxon>Bacillati</taxon>
        <taxon>Actinomycetota</taxon>
        <taxon>Acidimicrobiia</taxon>
        <taxon>Acidimicrobiales</taxon>
        <taxon>environmental samples</taxon>
    </lineage>
</organism>
<dbReference type="SUPFAM" id="SSF102588">
    <property type="entry name" value="LmbE-like"/>
    <property type="match status" value="1"/>
</dbReference>
<dbReference type="Gene3D" id="3.40.50.10320">
    <property type="entry name" value="LmbE-like"/>
    <property type="match status" value="1"/>
</dbReference>
<reference evidence="1" key="1">
    <citation type="submission" date="2020-02" db="EMBL/GenBank/DDBJ databases">
        <authorList>
            <person name="Meier V. D."/>
        </authorList>
    </citation>
    <scope>NUCLEOTIDE SEQUENCE</scope>
    <source>
        <strain evidence="1">AVDCRST_MAG50</strain>
    </source>
</reference>
<evidence type="ECO:0000313" key="1">
    <source>
        <dbReference type="EMBL" id="CAA9221829.1"/>
    </source>
</evidence>
<accession>A0A6J4HE23</accession>
<dbReference type="Pfam" id="PF02585">
    <property type="entry name" value="PIG-L"/>
    <property type="match status" value="1"/>
</dbReference>
<dbReference type="GO" id="GO:0016137">
    <property type="term" value="P:glycoside metabolic process"/>
    <property type="evidence" value="ECO:0007669"/>
    <property type="project" value="UniProtKB-ARBA"/>
</dbReference>
<dbReference type="GO" id="GO:0016811">
    <property type="term" value="F:hydrolase activity, acting on carbon-nitrogen (but not peptide) bonds, in linear amides"/>
    <property type="evidence" value="ECO:0007669"/>
    <property type="project" value="TreeGrafter"/>
</dbReference>
<protein>
    <recommendedName>
        <fullName evidence="2">PIG-L family deacetylase</fullName>
    </recommendedName>
</protein>
<proteinExistence type="predicted"/>
<dbReference type="PANTHER" id="PTHR12993">
    <property type="entry name" value="N-ACETYLGLUCOSAMINYL-PHOSPHATIDYLINOSITOL DE-N-ACETYLASE-RELATED"/>
    <property type="match status" value="1"/>
</dbReference>
<sequence length="280" mass="30182">MPNLVNVAGRLPTVARNAARPVQRASRRTWESRGTDRTNAIARGRCLVLAPHADDETLGCGVTIMRKRDAGTAVRVVIATDGANSHPERVVDQQALIAARRQEAVSACLRLGVEGPDLTFLGLPDGRLADRIEGLAVAIAAQVSEFSPDQVLLPVAGDGHVDHDALNVATHMALATDTGPELLEYPVWYWNHWPFTRTTGASGLQRLFVHPVGRVLERSAVLVSTTGYVGRKRAALGEYGSQVGSEWGRPALSADFVEQFLGSHEVFISTRSATKEKHAS</sequence>
<dbReference type="EMBL" id="CADCTF010000031">
    <property type="protein sequence ID" value="CAA9221829.1"/>
    <property type="molecule type" value="Genomic_DNA"/>
</dbReference>
<dbReference type="PANTHER" id="PTHR12993:SF11">
    <property type="entry name" value="N-ACETYLGLUCOSAMINYL-PHOSPHATIDYLINOSITOL DE-N-ACETYLASE"/>
    <property type="match status" value="1"/>
</dbReference>
<dbReference type="InterPro" id="IPR003737">
    <property type="entry name" value="GlcNAc_PI_deacetylase-related"/>
</dbReference>
<dbReference type="AlphaFoldDB" id="A0A6J4HE23"/>
<name>A0A6J4HE23_9ACTN</name>